<evidence type="ECO:0000259" key="3">
    <source>
        <dbReference type="Pfam" id="PF00171"/>
    </source>
</evidence>
<evidence type="ECO:0000256" key="1">
    <source>
        <dbReference type="ARBA" id="ARBA00023002"/>
    </source>
</evidence>
<proteinExistence type="predicted"/>
<dbReference type="AlphaFoldDB" id="A0A4V2R4Q8"/>
<dbReference type="Pfam" id="PF00171">
    <property type="entry name" value="Aldedh"/>
    <property type="match status" value="2"/>
</dbReference>
<dbReference type="RefSeq" id="WP_132694024.1">
    <property type="nucleotide sequence ID" value="NZ_SLVM01000006.1"/>
</dbReference>
<dbReference type="InterPro" id="IPR016163">
    <property type="entry name" value="Ald_DH_C"/>
</dbReference>
<evidence type="ECO:0000313" key="5">
    <source>
        <dbReference type="Proteomes" id="UP000295277"/>
    </source>
</evidence>
<evidence type="ECO:0000256" key="2">
    <source>
        <dbReference type="SAM" id="MobiDB-lite"/>
    </source>
</evidence>
<reference evidence="4 5" key="1">
    <citation type="submission" date="2019-03" db="EMBL/GenBank/DDBJ databases">
        <title>Genomic Encyclopedia of Type Strains, Phase IV (KMG-IV): sequencing the most valuable type-strain genomes for metagenomic binning, comparative biology and taxonomic classification.</title>
        <authorList>
            <person name="Goeker M."/>
        </authorList>
    </citation>
    <scope>NUCLEOTIDE SEQUENCE [LARGE SCALE GENOMIC DNA]</scope>
    <source>
        <strain evidence="4 5">DSM 21153</strain>
    </source>
</reference>
<dbReference type="Gene3D" id="3.40.309.10">
    <property type="entry name" value="Aldehyde Dehydrogenase, Chain A, domain 2"/>
    <property type="match status" value="1"/>
</dbReference>
<organism evidence="4 5">
    <name type="scientific">Rhodovulum steppense</name>
    <dbReference type="NCBI Taxonomy" id="540251"/>
    <lineage>
        <taxon>Bacteria</taxon>
        <taxon>Pseudomonadati</taxon>
        <taxon>Pseudomonadota</taxon>
        <taxon>Alphaproteobacteria</taxon>
        <taxon>Rhodobacterales</taxon>
        <taxon>Paracoccaceae</taxon>
        <taxon>Rhodovulum</taxon>
    </lineage>
</organism>
<accession>A0A4V2R4Q8</accession>
<dbReference type="GO" id="GO:0016620">
    <property type="term" value="F:oxidoreductase activity, acting on the aldehyde or oxo group of donors, NAD or NADP as acceptor"/>
    <property type="evidence" value="ECO:0007669"/>
    <property type="project" value="InterPro"/>
</dbReference>
<feature type="region of interest" description="Disordered" evidence="2">
    <location>
        <begin position="471"/>
        <end position="490"/>
    </location>
</feature>
<comment type="caution">
    <text evidence="4">The sequence shown here is derived from an EMBL/GenBank/DDBJ whole genome shotgun (WGS) entry which is preliminary data.</text>
</comment>
<feature type="domain" description="Aldehyde dehydrogenase" evidence="3">
    <location>
        <begin position="48"/>
        <end position="460"/>
    </location>
</feature>
<evidence type="ECO:0000313" key="4">
    <source>
        <dbReference type="EMBL" id="TCM85744.1"/>
    </source>
</evidence>
<dbReference type="OrthoDB" id="9812625at2"/>
<dbReference type="PANTHER" id="PTHR11699">
    <property type="entry name" value="ALDEHYDE DEHYDROGENASE-RELATED"/>
    <property type="match status" value="1"/>
</dbReference>
<keyword evidence="5" id="KW-1185">Reference proteome</keyword>
<name>A0A4V2R4Q8_9RHOB</name>
<dbReference type="InterPro" id="IPR016161">
    <property type="entry name" value="Ald_DH/histidinol_DH"/>
</dbReference>
<dbReference type="SUPFAM" id="SSF53720">
    <property type="entry name" value="ALDH-like"/>
    <property type="match status" value="2"/>
</dbReference>
<dbReference type="Proteomes" id="UP000295277">
    <property type="component" value="Unassembled WGS sequence"/>
</dbReference>
<sequence>MSVSELMQTMDYGPAPESPAEALDWLAGHGNRFGLFIAGRFTEPRAGVEARNPATGEVLAMLTAATPGEVEDAVAAARRAQPKWAGLGGAARARHLRALARLIRQRARLIAVLETLDSGQPIRESRETGEAQAERLFHHHAGLAQLLEQDLPGHVPLGVCGLILPSTLPFVMLASMAAPALAAGNTIVLKPAERTSLGALLFADLARAAGLPRGVVNVVTGGVAVGEAMVAHPGIDGIGFAGSAGVGRAIRTAAAGSGKALGLHLSAKPPVIVFEDADLDAAVEGAVEAMCSRGPAGGAGARLILQEGIAGDFLVRLKARMAGLRLGDPLDRGTDIGALIDEGQRDHVAALVAEGAAEGDLFQPDGALPGRGAFHPPTLVSGLASASRLMQAEVFGPVLVSTTFRTPTEAVQLANDARHGQVASVWSETITLALDVAPRLAAGVVRMNGANLVDAAGVGGLDGLTAYLRPEGRGRGKRLKPPAPPRQGDPLARAERLWIGGKRVPPSGGQARAIHGPRGQVIGHVGLATREDVQAAVAAARKAQPGWATQDAQARAQVLCTIAEALSARASEVADLLRTMTGAPGAKAEVAQSVERLFTWAARAGTQAGEIRPGPIRGTALAMAVPVGVIGALCPDEAPLLGLVSVLAPAIAMGNACVLVPSEPCPLAATAFGEVLEASDLPGGVVNLLTGAHAALAEPLAAHMDVDAVWSFSSADLSAGIERAAAGDLKRSWVNHGRARDWWGAEGEDRAFLRAATDVRTILIPWGA</sequence>
<dbReference type="Gene3D" id="3.40.605.10">
    <property type="entry name" value="Aldehyde Dehydrogenase, Chain A, domain 1"/>
    <property type="match status" value="2"/>
</dbReference>
<feature type="domain" description="Aldehyde dehydrogenase" evidence="3">
    <location>
        <begin position="517"/>
        <end position="736"/>
    </location>
</feature>
<protein>
    <submittedName>
        <fullName evidence="4">Aldehyde dehydrogenase (NAD+)</fullName>
    </submittedName>
</protein>
<dbReference type="InterPro" id="IPR016162">
    <property type="entry name" value="Ald_DH_N"/>
</dbReference>
<dbReference type="InterPro" id="IPR015590">
    <property type="entry name" value="Aldehyde_DH_dom"/>
</dbReference>
<keyword evidence="1" id="KW-0560">Oxidoreductase</keyword>
<dbReference type="EMBL" id="SLVM01000006">
    <property type="protein sequence ID" value="TCM85744.1"/>
    <property type="molecule type" value="Genomic_DNA"/>
</dbReference>
<gene>
    <name evidence="4" type="ORF">EV216_10644</name>
</gene>